<reference evidence="2 3" key="1">
    <citation type="journal article" date="2012" name="J. Bacteriol.">
        <title>Complete genome sequences of Desulfosporosinus orientis DSM765T, Desulfosporosinus youngiae DSM17734T, Desulfosporosinus meridiei DSM13257T, and Desulfosporosinus acidiphilus DSM22704T.</title>
        <authorList>
            <person name="Pester M."/>
            <person name="Brambilla E."/>
            <person name="Alazard D."/>
            <person name="Rattei T."/>
            <person name="Weinmaier T."/>
            <person name="Han J."/>
            <person name="Lucas S."/>
            <person name="Lapidus A."/>
            <person name="Cheng J.F."/>
            <person name="Goodwin L."/>
            <person name="Pitluck S."/>
            <person name="Peters L."/>
            <person name="Ovchinnikova G."/>
            <person name="Teshima H."/>
            <person name="Detter J.C."/>
            <person name="Han C.S."/>
            <person name="Tapia R."/>
            <person name="Land M.L."/>
            <person name="Hauser L."/>
            <person name="Kyrpides N.C."/>
            <person name="Ivanova N.N."/>
            <person name="Pagani I."/>
            <person name="Huntmann M."/>
            <person name="Wei C.L."/>
            <person name="Davenport K.W."/>
            <person name="Daligault H."/>
            <person name="Chain P.S."/>
            <person name="Chen A."/>
            <person name="Mavromatis K."/>
            <person name="Markowitz V."/>
            <person name="Szeto E."/>
            <person name="Mikhailova N."/>
            <person name="Pati A."/>
            <person name="Wagner M."/>
            <person name="Woyke T."/>
            <person name="Ollivier B."/>
            <person name="Klenk H.P."/>
            <person name="Spring S."/>
            <person name="Loy A."/>
        </authorList>
    </citation>
    <scope>NUCLEOTIDE SEQUENCE [LARGE SCALE GENOMIC DNA]</scope>
    <source>
        <strain evidence="3">DSM 22704 / JCM 16185 / SJ4</strain>
    </source>
</reference>
<dbReference type="Proteomes" id="UP000002892">
    <property type="component" value="Chromosome"/>
</dbReference>
<keyword evidence="1" id="KW-0732">Signal</keyword>
<accession>I4D3N9</accession>
<sequence>MKKFLSFAFLSLVILILSVSPVYATSMWDYNINGQQIPISFTEYFDAPDGSSYGVTYPLSVNGCWQECWDGTPYGEAYLGTLYLGGEVDYNPDNADVTVTPDVTYNYSNTYRISTPQSWTLHSSGQLYDEGYSNPWAEYNTASVYTEGHVNFYSDGYSPNSQDIYYDWTSHN</sequence>
<dbReference type="KEGG" id="dai:Desaci_1390"/>
<name>I4D3N9_DESAJ</name>
<feature type="chain" id="PRO_5003688516" evidence="1">
    <location>
        <begin position="25"/>
        <end position="172"/>
    </location>
</feature>
<gene>
    <name evidence="2" type="ordered locus">Desaci_1390</name>
</gene>
<protein>
    <submittedName>
        <fullName evidence="2">Uncharacterized protein</fullName>
    </submittedName>
</protein>
<evidence type="ECO:0000313" key="3">
    <source>
        <dbReference type="Proteomes" id="UP000002892"/>
    </source>
</evidence>
<keyword evidence="3" id="KW-1185">Reference proteome</keyword>
<feature type="signal peptide" evidence="1">
    <location>
        <begin position="1"/>
        <end position="24"/>
    </location>
</feature>
<dbReference type="AlphaFoldDB" id="I4D3N9"/>
<dbReference type="RefSeq" id="WP_014826420.1">
    <property type="nucleotide sequence ID" value="NC_018068.1"/>
</dbReference>
<evidence type="ECO:0000256" key="1">
    <source>
        <dbReference type="SAM" id="SignalP"/>
    </source>
</evidence>
<proteinExistence type="predicted"/>
<evidence type="ECO:0000313" key="2">
    <source>
        <dbReference type="EMBL" id="AFM40413.1"/>
    </source>
</evidence>
<dbReference type="HOGENOM" id="CLU_1552793_0_0_9"/>
<dbReference type="EMBL" id="CP003639">
    <property type="protein sequence ID" value="AFM40413.1"/>
    <property type="molecule type" value="Genomic_DNA"/>
</dbReference>
<dbReference type="STRING" id="646529.Desaci_1390"/>
<organism evidence="2 3">
    <name type="scientific">Desulfosporosinus acidiphilus (strain DSM 22704 / JCM 16185 / SJ4)</name>
    <dbReference type="NCBI Taxonomy" id="646529"/>
    <lineage>
        <taxon>Bacteria</taxon>
        <taxon>Bacillati</taxon>
        <taxon>Bacillota</taxon>
        <taxon>Clostridia</taxon>
        <taxon>Eubacteriales</taxon>
        <taxon>Desulfitobacteriaceae</taxon>
        <taxon>Desulfosporosinus</taxon>
    </lineage>
</organism>